<name>A0ABR2ZSN9_9AGAR</name>
<dbReference type="PRINTS" id="PR00463">
    <property type="entry name" value="EP450I"/>
</dbReference>
<evidence type="ECO:0000256" key="3">
    <source>
        <dbReference type="ARBA" id="ARBA00010617"/>
    </source>
</evidence>
<gene>
    <name evidence="10" type="ORF">AAF712_009030</name>
</gene>
<proteinExistence type="inferred from homology"/>
<keyword evidence="7 9" id="KW-0408">Iron</keyword>
<evidence type="ECO:0000313" key="10">
    <source>
        <dbReference type="EMBL" id="KAL0064064.1"/>
    </source>
</evidence>
<comment type="similarity">
    <text evidence="3 9">Belongs to the cytochrome P450 family.</text>
</comment>
<evidence type="ECO:0000256" key="7">
    <source>
        <dbReference type="ARBA" id="ARBA00023004"/>
    </source>
</evidence>
<keyword evidence="4 9" id="KW-0349">Heme</keyword>
<dbReference type="EMBL" id="JBBXMP010000068">
    <property type="protein sequence ID" value="KAL0064064.1"/>
    <property type="molecule type" value="Genomic_DNA"/>
</dbReference>
<evidence type="ECO:0000256" key="9">
    <source>
        <dbReference type="RuleBase" id="RU000461"/>
    </source>
</evidence>
<keyword evidence="8 9" id="KW-0503">Monooxygenase</keyword>
<evidence type="ECO:0000256" key="1">
    <source>
        <dbReference type="ARBA" id="ARBA00001971"/>
    </source>
</evidence>
<keyword evidence="11" id="KW-1185">Reference proteome</keyword>
<dbReference type="PROSITE" id="PS00086">
    <property type="entry name" value="CYTOCHROME_P450"/>
    <property type="match status" value="1"/>
</dbReference>
<comment type="pathway">
    <text evidence="2">Secondary metabolite biosynthesis.</text>
</comment>
<evidence type="ECO:0000256" key="4">
    <source>
        <dbReference type="ARBA" id="ARBA00022617"/>
    </source>
</evidence>
<evidence type="ECO:0000256" key="2">
    <source>
        <dbReference type="ARBA" id="ARBA00005179"/>
    </source>
</evidence>
<organism evidence="10 11">
    <name type="scientific">Marasmius tenuissimus</name>
    <dbReference type="NCBI Taxonomy" id="585030"/>
    <lineage>
        <taxon>Eukaryota</taxon>
        <taxon>Fungi</taxon>
        <taxon>Dikarya</taxon>
        <taxon>Basidiomycota</taxon>
        <taxon>Agaricomycotina</taxon>
        <taxon>Agaricomycetes</taxon>
        <taxon>Agaricomycetidae</taxon>
        <taxon>Agaricales</taxon>
        <taxon>Marasmiineae</taxon>
        <taxon>Marasmiaceae</taxon>
        <taxon>Marasmius</taxon>
    </lineage>
</organism>
<dbReference type="SUPFAM" id="SSF48264">
    <property type="entry name" value="Cytochrome P450"/>
    <property type="match status" value="1"/>
</dbReference>
<evidence type="ECO:0000256" key="5">
    <source>
        <dbReference type="ARBA" id="ARBA00022723"/>
    </source>
</evidence>
<accession>A0ABR2ZSN9</accession>
<dbReference type="InterPro" id="IPR001128">
    <property type="entry name" value="Cyt_P450"/>
</dbReference>
<evidence type="ECO:0000256" key="6">
    <source>
        <dbReference type="ARBA" id="ARBA00023002"/>
    </source>
</evidence>
<dbReference type="InterPro" id="IPR002401">
    <property type="entry name" value="Cyt_P450_E_grp-I"/>
</dbReference>
<dbReference type="InterPro" id="IPR050364">
    <property type="entry name" value="Cytochrome_P450_fung"/>
</dbReference>
<keyword evidence="5 9" id="KW-0479">Metal-binding</keyword>
<dbReference type="Gene3D" id="1.10.630.10">
    <property type="entry name" value="Cytochrome P450"/>
    <property type="match status" value="2"/>
</dbReference>
<evidence type="ECO:0008006" key="12">
    <source>
        <dbReference type="Google" id="ProtNLM"/>
    </source>
</evidence>
<protein>
    <recommendedName>
        <fullName evidence="12">Cytochrome P450</fullName>
    </recommendedName>
</protein>
<comment type="cofactor">
    <cofactor evidence="1">
        <name>heme</name>
        <dbReference type="ChEBI" id="CHEBI:30413"/>
    </cofactor>
</comment>
<evidence type="ECO:0000256" key="8">
    <source>
        <dbReference type="ARBA" id="ARBA00023033"/>
    </source>
</evidence>
<dbReference type="Proteomes" id="UP001437256">
    <property type="component" value="Unassembled WGS sequence"/>
</dbReference>
<evidence type="ECO:0000313" key="11">
    <source>
        <dbReference type="Proteomes" id="UP001437256"/>
    </source>
</evidence>
<sequence length="379" mass="43554">MGWDGDFLMQPYGDRWKVRRKLFHHEFPVKDGKRHYSQQLKTNRVLLKNLLDNPQEYREHIHHMSGSLILFVTYGIDAQDRRNRHVVNADKAVVAFTTALSPGAFKDLLPWLKYVPSWLPGAGFKRKAREWRHAYDEMGREAYDFTLDAMRRGEAVPSFVSNLETKLSTGKASWFKQKEVFDTAATMYETGSDTTFTGLLTFILAMTCFPDYQKKAQAEIDSVIGQHRIPDFDDWDKARSELPYCEALMQEALRAIFHDEKMYPDPYTFKPDRWIKDGKINPDVRDAMAAFGFGRRVCPGKHFALLTTFITITTVLAIFDIEKAVGEDGDVIEPSMEFVDTLQHRPAPFPCVIKPRSKAHEDVLREVLAQYANENGGSN</sequence>
<reference evidence="10 11" key="1">
    <citation type="submission" date="2024-05" db="EMBL/GenBank/DDBJ databases">
        <title>A draft genome resource for the thread blight pathogen Marasmius tenuissimus strain MS-2.</title>
        <authorList>
            <person name="Yulfo-Soto G.E."/>
            <person name="Baruah I.K."/>
            <person name="Amoako-Attah I."/>
            <person name="Bukari Y."/>
            <person name="Meinhardt L.W."/>
            <person name="Bailey B.A."/>
            <person name="Cohen S.P."/>
        </authorList>
    </citation>
    <scope>NUCLEOTIDE SEQUENCE [LARGE SCALE GENOMIC DNA]</scope>
    <source>
        <strain evidence="10 11">MS-2</strain>
    </source>
</reference>
<dbReference type="Pfam" id="PF00067">
    <property type="entry name" value="p450"/>
    <property type="match status" value="1"/>
</dbReference>
<dbReference type="PANTHER" id="PTHR46300">
    <property type="entry name" value="P450, PUTATIVE (EUROFUNG)-RELATED-RELATED"/>
    <property type="match status" value="1"/>
</dbReference>
<dbReference type="InterPro" id="IPR036396">
    <property type="entry name" value="Cyt_P450_sf"/>
</dbReference>
<dbReference type="InterPro" id="IPR017972">
    <property type="entry name" value="Cyt_P450_CS"/>
</dbReference>
<dbReference type="PANTHER" id="PTHR46300:SF7">
    <property type="entry name" value="P450, PUTATIVE (EUROFUNG)-RELATED"/>
    <property type="match status" value="1"/>
</dbReference>
<keyword evidence="6 9" id="KW-0560">Oxidoreductase</keyword>
<comment type="caution">
    <text evidence="10">The sequence shown here is derived from an EMBL/GenBank/DDBJ whole genome shotgun (WGS) entry which is preliminary data.</text>
</comment>